<evidence type="ECO:0000256" key="2">
    <source>
        <dbReference type="ARBA" id="ARBA00022723"/>
    </source>
</evidence>
<evidence type="ECO:0000256" key="10">
    <source>
        <dbReference type="SAM" id="MobiDB-lite"/>
    </source>
</evidence>
<feature type="compositionally biased region" description="Basic residues" evidence="10">
    <location>
        <begin position="237"/>
        <end position="247"/>
    </location>
</feature>
<evidence type="ECO:0000256" key="6">
    <source>
        <dbReference type="ARBA" id="ARBA00023125"/>
    </source>
</evidence>
<protein>
    <submittedName>
        <fullName evidence="13">Squamosa promoter-binding-like protein 13A</fullName>
    </submittedName>
</protein>
<evidence type="ECO:0000256" key="9">
    <source>
        <dbReference type="PROSITE-ProRule" id="PRU00470"/>
    </source>
</evidence>
<keyword evidence="3 9" id="KW-0863">Zinc-finger</keyword>
<name>A0A9R0HW78_SPIOL</name>
<organism evidence="12 13">
    <name type="scientific">Spinacia oleracea</name>
    <name type="common">Spinach</name>
    <dbReference type="NCBI Taxonomy" id="3562"/>
    <lineage>
        <taxon>Eukaryota</taxon>
        <taxon>Viridiplantae</taxon>
        <taxon>Streptophyta</taxon>
        <taxon>Embryophyta</taxon>
        <taxon>Tracheophyta</taxon>
        <taxon>Spermatophyta</taxon>
        <taxon>Magnoliopsida</taxon>
        <taxon>eudicotyledons</taxon>
        <taxon>Gunneridae</taxon>
        <taxon>Pentapetalae</taxon>
        <taxon>Caryophyllales</taxon>
        <taxon>Chenopodiaceae</taxon>
        <taxon>Chenopodioideae</taxon>
        <taxon>Anserineae</taxon>
        <taxon>Spinacia</taxon>
    </lineage>
</organism>
<feature type="domain" description="SBP-type" evidence="11">
    <location>
        <begin position="170"/>
        <end position="247"/>
    </location>
</feature>
<evidence type="ECO:0000256" key="3">
    <source>
        <dbReference type="ARBA" id="ARBA00022771"/>
    </source>
</evidence>
<dbReference type="FunFam" id="4.10.1100.10:FF:000001">
    <property type="entry name" value="Squamosa promoter-binding-like protein 14"/>
    <property type="match status" value="1"/>
</dbReference>
<dbReference type="Gene3D" id="4.10.1100.10">
    <property type="entry name" value="Transcription factor, SBP-box domain"/>
    <property type="match status" value="1"/>
</dbReference>
<evidence type="ECO:0000256" key="4">
    <source>
        <dbReference type="ARBA" id="ARBA00022833"/>
    </source>
</evidence>
<gene>
    <name evidence="13" type="primary">LOC110777789</name>
</gene>
<dbReference type="PANTHER" id="PTHR31251:SF226">
    <property type="entry name" value="SQUAMOSA PROMOTER-BINDING-LIKE PROTEIN 6"/>
    <property type="match status" value="1"/>
</dbReference>
<keyword evidence="12" id="KW-1185">Reference proteome</keyword>
<dbReference type="InterPro" id="IPR044817">
    <property type="entry name" value="SBP-like"/>
</dbReference>
<keyword evidence="5" id="KW-0805">Transcription regulation</keyword>
<dbReference type="GO" id="GO:0000976">
    <property type="term" value="F:transcription cis-regulatory region binding"/>
    <property type="evidence" value="ECO:0000318"/>
    <property type="project" value="GO_Central"/>
</dbReference>
<evidence type="ECO:0000313" key="12">
    <source>
        <dbReference type="Proteomes" id="UP000813463"/>
    </source>
</evidence>
<accession>A0A9R0HW78</accession>
<dbReference type="OrthoDB" id="514967at2759"/>
<keyword evidence="7" id="KW-0804">Transcription</keyword>
<reference evidence="13" key="2">
    <citation type="submission" date="2025-08" db="UniProtKB">
        <authorList>
            <consortium name="RefSeq"/>
        </authorList>
    </citation>
    <scope>IDENTIFICATION</scope>
    <source>
        <tissue evidence="13">Leaf</tissue>
    </source>
</reference>
<keyword evidence="4" id="KW-0862">Zinc</keyword>
<dbReference type="PROSITE" id="PS51141">
    <property type="entry name" value="ZF_SBP"/>
    <property type="match status" value="1"/>
</dbReference>
<keyword evidence="2" id="KW-0479">Metal-binding</keyword>
<dbReference type="PANTHER" id="PTHR31251">
    <property type="entry name" value="SQUAMOSA PROMOTER-BINDING-LIKE PROTEIN 4"/>
    <property type="match status" value="1"/>
</dbReference>
<evidence type="ECO:0000313" key="13">
    <source>
        <dbReference type="RefSeq" id="XP_021838068.1"/>
    </source>
</evidence>
<dbReference type="Proteomes" id="UP000813463">
    <property type="component" value="Chromosome 5"/>
</dbReference>
<dbReference type="Pfam" id="PF03110">
    <property type="entry name" value="SBP"/>
    <property type="match status" value="1"/>
</dbReference>
<dbReference type="GO" id="GO:0008270">
    <property type="term" value="F:zinc ion binding"/>
    <property type="evidence" value="ECO:0007669"/>
    <property type="project" value="UniProtKB-KW"/>
</dbReference>
<evidence type="ECO:0000256" key="8">
    <source>
        <dbReference type="ARBA" id="ARBA00023242"/>
    </source>
</evidence>
<evidence type="ECO:0000256" key="1">
    <source>
        <dbReference type="ARBA" id="ARBA00004123"/>
    </source>
</evidence>
<dbReference type="GO" id="GO:0005634">
    <property type="term" value="C:nucleus"/>
    <property type="evidence" value="ECO:0000318"/>
    <property type="project" value="GO_Central"/>
</dbReference>
<dbReference type="GeneID" id="110777789"/>
<feature type="region of interest" description="Disordered" evidence="10">
    <location>
        <begin position="237"/>
        <end position="257"/>
    </location>
</feature>
<keyword evidence="6" id="KW-0238">DNA-binding</keyword>
<evidence type="ECO:0000256" key="7">
    <source>
        <dbReference type="ARBA" id="ARBA00023163"/>
    </source>
</evidence>
<comment type="subcellular location">
    <subcellularLocation>
        <location evidence="1">Nucleus</location>
    </subcellularLocation>
</comment>
<evidence type="ECO:0000259" key="11">
    <source>
        <dbReference type="PROSITE" id="PS51141"/>
    </source>
</evidence>
<dbReference type="InterPro" id="IPR036893">
    <property type="entry name" value="SBP_sf"/>
</dbReference>
<dbReference type="RefSeq" id="XP_021838068.1">
    <property type="nucleotide sequence ID" value="XM_021982376.2"/>
</dbReference>
<reference evidence="12" key="1">
    <citation type="journal article" date="2021" name="Nat. Commun.">
        <title>Genomic analyses provide insights into spinach domestication and the genetic basis of agronomic traits.</title>
        <authorList>
            <person name="Cai X."/>
            <person name="Sun X."/>
            <person name="Xu C."/>
            <person name="Sun H."/>
            <person name="Wang X."/>
            <person name="Ge C."/>
            <person name="Zhang Z."/>
            <person name="Wang Q."/>
            <person name="Fei Z."/>
            <person name="Jiao C."/>
            <person name="Wang Q."/>
        </authorList>
    </citation>
    <scope>NUCLEOTIDE SEQUENCE [LARGE SCALE GENOMIC DNA]</scope>
    <source>
        <strain evidence="12">cv. Varoflay</strain>
    </source>
</reference>
<dbReference type="KEGG" id="soe:110777789"/>
<dbReference type="GO" id="GO:0001216">
    <property type="term" value="F:DNA-binding transcription activator activity"/>
    <property type="evidence" value="ECO:0000318"/>
    <property type="project" value="GO_Central"/>
</dbReference>
<dbReference type="SUPFAM" id="SSF103612">
    <property type="entry name" value="SBT domain"/>
    <property type="match status" value="1"/>
</dbReference>
<dbReference type="InterPro" id="IPR004333">
    <property type="entry name" value="SBP_dom"/>
</dbReference>
<dbReference type="AlphaFoldDB" id="A0A9R0HW78"/>
<proteinExistence type="predicted"/>
<evidence type="ECO:0000256" key="5">
    <source>
        <dbReference type="ARBA" id="ARBA00023015"/>
    </source>
</evidence>
<keyword evidence="8" id="KW-0539">Nucleus</keyword>
<sequence>MESWCFDSLNKGFVSDETISPSDSIIRNKSVLMGWEFKPSFSYEDSMLVSSQQSVENGCFPEVGIAEMIRKQCPHDSTRNVLEDNGSIGDLYSPSLVTSNVISGNDESSSKFSSSVMDSSSRESSLIDLKLGGFGDIPNSNSIRTAHVLSSAESSTLPKRARVTSLSSQAAYCQVYGCHKDLSSAKAYHRKHKVCDVHSKTSKVIVNGIEQRFCQQCSRFHLLGEFDDGKRSCRKRLAGHNERRRKPQVGFSGRSGRSYQSYTGSNFQGFTPTSTSFICQDILPRGTSQSDTYGTNDWVKHIKVEDGTGYAQKQFPFIDNTNNSESQIAAGENVSQYTHELVSRSLYQRNSPRSEDLELLDAASTIQGLPGISETGCALSLLSSQSRNSSGQSSTMPGDHPLIIPSSSSHYSVSEVSEKIFGDGTQALTYGDQNSMISINSMGRYQPSSMLALTNGEAAHFGNEIHHNSNYMNLKDHLLCEDGTTIDLFQLSSQLQRVENQKLSEPLKQETEGFCSLRMT</sequence>